<dbReference type="KEGG" id="ptkz:JDV02_003509"/>
<dbReference type="EMBL" id="CP086355">
    <property type="protein sequence ID" value="UNI17133.1"/>
    <property type="molecule type" value="Genomic_DNA"/>
</dbReference>
<dbReference type="AlphaFoldDB" id="A0A9Q8V8X4"/>
<organism evidence="2 3">
    <name type="scientific">Purpureocillium takamizusanense</name>
    <dbReference type="NCBI Taxonomy" id="2060973"/>
    <lineage>
        <taxon>Eukaryota</taxon>
        <taxon>Fungi</taxon>
        <taxon>Dikarya</taxon>
        <taxon>Ascomycota</taxon>
        <taxon>Pezizomycotina</taxon>
        <taxon>Sordariomycetes</taxon>
        <taxon>Hypocreomycetidae</taxon>
        <taxon>Hypocreales</taxon>
        <taxon>Ophiocordycipitaceae</taxon>
        <taxon>Purpureocillium</taxon>
    </lineage>
</organism>
<name>A0A9Q8V8X4_9HYPO</name>
<dbReference type="RefSeq" id="XP_047840614.1">
    <property type="nucleotide sequence ID" value="XM_047984640.1"/>
</dbReference>
<dbReference type="Proteomes" id="UP000829364">
    <property type="component" value="Chromosome 2"/>
</dbReference>
<reference evidence="2" key="1">
    <citation type="submission" date="2021-11" db="EMBL/GenBank/DDBJ databases">
        <title>Purpureocillium_takamizusanense_genome.</title>
        <authorList>
            <person name="Nguyen N.-H."/>
        </authorList>
    </citation>
    <scope>NUCLEOTIDE SEQUENCE</scope>
    <source>
        <strain evidence="2">PT3</strain>
    </source>
</reference>
<proteinExistence type="predicted"/>
<evidence type="ECO:0000313" key="3">
    <source>
        <dbReference type="Proteomes" id="UP000829364"/>
    </source>
</evidence>
<feature type="region of interest" description="Disordered" evidence="1">
    <location>
        <begin position="111"/>
        <end position="132"/>
    </location>
</feature>
<accession>A0A9Q8V8X4</accession>
<evidence type="ECO:0000313" key="2">
    <source>
        <dbReference type="EMBL" id="UNI17133.1"/>
    </source>
</evidence>
<evidence type="ECO:0000256" key="1">
    <source>
        <dbReference type="SAM" id="MobiDB-lite"/>
    </source>
</evidence>
<gene>
    <name evidence="2" type="ORF">JDV02_003509</name>
</gene>
<keyword evidence="3" id="KW-1185">Reference proteome</keyword>
<dbReference type="GeneID" id="72065466"/>
<sequence>MCYFELQLLFCPCDKGVACVMKHMGTKVVRGRIVHMVGRTWCPQEQAFLPRTVAKPCQEVMAKGAVLGQRECPKSPPDGEFDVTTNYVAETKCKDCTVRCIELRKSERLAARNARKTSGGAAGAEPKTAGKA</sequence>
<protein>
    <submittedName>
        <fullName evidence="2">Uncharacterized protein</fullName>
    </submittedName>
</protein>